<protein>
    <submittedName>
        <fullName evidence="4">Acetyltransferase (GNAT) domain-containing protein</fullName>
    </submittedName>
</protein>
<name>A0A1T4QHH4_9FIRM</name>
<sequence>MIKYGEFITPEEYMELRKMVGWVEFPIEQARACIEKAYMIQCVRDDEKAIGVVRLLWDGGYVAFLSDVIVDPKYQGQGIGRKLVEASISKLKDGMKPGYKVKLTLNSAKGKESFYEKFGFRVRPNDDAGPGMDQWLIMDEA</sequence>
<dbReference type="CDD" id="cd04301">
    <property type="entry name" value="NAT_SF"/>
    <property type="match status" value="1"/>
</dbReference>
<evidence type="ECO:0000256" key="1">
    <source>
        <dbReference type="ARBA" id="ARBA00022679"/>
    </source>
</evidence>
<dbReference type="InterPro" id="IPR045039">
    <property type="entry name" value="NSI-like"/>
</dbReference>
<organism evidence="4 5">
    <name type="scientific">Eubacterium ruminantium</name>
    <dbReference type="NCBI Taxonomy" id="42322"/>
    <lineage>
        <taxon>Bacteria</taxon>
        <taxon>Bacillati</taxon>
        <taxon>Bacillota</taxon>
        <taxon>Clostridia</taxon>
        <taxon>Eubacteriales</taxon>
        <taxon>Eubacteriaceae</taxon>
        <taxon>Eubacterium</taxon>
    </lineage>
</organism>
<dbReference type="InterPro" id="IPR000182">
    <property type="entry name" value="GNAT_dom"/>
</dbReference>
<feature type="domain" description="N-acetyltransferase" evidence="3">
    <location>
        <begin position="2"/>
        <end position="141"/>
    </location>
</feature>
<dbReference type="InterPro" id="IPR016181">
    <property type="entry name" value="Acyl_CoA_acyltransferase"/>
</dbReference>
<accession>A0A1T4QHH4</accession>
<reference evidence="4 5" key="1">
    <citation type="submission" date="2017-02" db="EMBL/GenBank/DDBJ databases">
        <authorList>
            <person name="Peterson S.W."/>
        </authorList>
    </citation>
    <scope>NUCLEOTIDE SEQUENCE [LARGE SCALE GENOMIC DNA]</scope>
    <source>
        <strain evidence="4 5">ATCC 17233</strain>
    </source>
</reference>
<keyword evidence="5" id="KW-1185">Reference proteome</keyword>
<dbReference type="PANTHER" id="PTHR43626:SF4">
    <property type="entry name" value="GCN5-RELATED N-ACETYLTRANSFERASE 2, CHLOROPLASTIC"/>
    <property type="match status" value="1"/>
</dbReference>
<dbReference type="PANTHER" id="PTHR43626">
    <property type="entry name" value="ACYL-COA N-ACYLTRANSFERASE"/>
    <property type="match status" value="1"/>
</dbReference>
<dbReference type="AlphaFoldDB" id="A0A1T4QHH4"/>
<dbReference type="EMBL" id="FUXA01000020">
    <property type="protein sequence ID" value="SKA03142.1"/>
    <property type="molecule type" value="Genomic_DNA"/>
</dbReference>
<keyword evidence="2" id="KW-0012">Acyltransferase</keyword>
<evidence type="ECO:0000259" key="3">
    <source>
        <dbReference type="PROSITE" id="PS51186"/>
    </source>
</evidence>
<evidence type="ECO:0000313" key="5">
    <source>
        <dbReference type="Proteomes" id="UP000189857"/>
    </source>
</evidence>
<keyword evidence="1 4" id="KW-0808">Transferase</keyword>
<dbReference type="GO" id="GO:0005737">
    <property type="term" value="C:cytoplasm"/>
    <property type="evidence" value="ECO:0007669"/>
    <property type="project" value="TreeGrafter"/>
</dbReference>
<dbReference type="Pfam" id="PF13508">
    <property type="entry name" value="Acetyltransf_7"/>
    <property type="match status" value="1"/>
</dbReference>
<gene>
    <name evidence="4" type="ORF">SAMN02745110_02394</name>
</gene>
<dbReference type="GO" id="GO:0008080">
    <property type="term" value="F:N-acetyltransferase activity"/>
    <property type="evidence" value="ECO:0007669"/>
    <property type="project" value="InterPro"/>
</dbReference>
<evidence type="ECO:0000313" key="4">
    <source>
        <dbReference type="EMBL" id="SKA03142.1"/>
    </source>
</evidence>
<proteinExistence type="predicted"/>
<dbReference type="PROSITE" id="PS51186">
    <property type="entry name" value="GNAT"/>
    <property type="match status" value="1"/>
</dbReference>
<evidence type="ECO:0000256" key="2">
    <source>
        <dbReference type="ARBA" id="ARBA00023315"/>
    </source>
</evidence>
<dbReference type="SUPFAM" id="SSF55729">
    <property type="entry name" value="Acyl-CoA N-acyltransferases (Nat)"/>
    <property type="match status" value="1"/>
</dbReference>
<dbReference type="Proteomes" id="UP000189857">
    <property type="component" value="Unassembled WGS sequence"/>
</dbReference>
<dbReference type="RefSeq" id="WP_159444174.1">
    <property type="nucleotide sequence ID" value="NZ_CACZYW010000004.1"/>
</dbReference>
<dbReference type="Gene3D" id="3.40.630.30">
    <property type="match status" value="1"/>
</dbReference>